<evidence type="ECO:0000256" key="1">
    <source>
        <dbReference type="NCBIfam" id="TIGR01796"/>
    </source>
</evidence>
<dbReference type="GO" id="GO:0009073">
    <property type="term" value="P:aromatic amino acid family biosynthetic process"/>
    <property type="evidence" value="ECO:0007669"/>
    <property type="project" value="UniProtKB-UniRule"/>
</dbReference>
<organism evidence="4 5">
    <name type="scientific">Caldicoprobacter faecalis</name>
    <dbReference type="NCBI Taxonomy" id="937334"/>
    <lineage>
        <taxon>Bacteria</taxon>
        <taxon>Bacillati</taxon>
        <taxon>Bacillota</taxon>
        <taxon>Clostridia</taxon>
        <taxon>Caldicoprobacterales</taxon>
        <taxon>Caldicoprobacteraceae</taxon>
        <taxon>Caldicoprobacter</taxon>
    </lineage>
</organism>
<keyword evidence="5" id="KW-1185">Reference proteome</keyword>
<dbReference type="InterPro" id="IPR035959">
    <property type="entry name" value="RutC-like_sf"/>
</dbReference>
<dbReference type="PANTHER" id="PTHR21164:SF0">
    <property type="entry name" value="CHORISMATE MUTASE AROH"/>
    <property type="match status" value="1"/>
</dbReference>
<feature type="binding site" evidence="2">
    <location>
        <position position="106"/>
    </location>
    <ligand>
        <name>prephenate</name>
        <dbReference type="ChEBI" id="CHEBI:29934"/>
    </ligand>
</feature>
<sequence>MHIKAIRGAITVEENTRQEILDKTKTLLRAIIEKNSLRREDIISIIFTATRDLDAVYPAVAAREMGMTQVPLLCCQEMYVEGSLEKCIRVLIHVHWDDDKAPHHVYLEKAVNLRPDIAQT</sequence>
<dbReference type="GO" id="GO:0008652">
    <property type="term" value="P:amino acid biosynthetic process"/>
    <property type="evidence" value="ECO:0007669"/>
    <property type="project" value="UniProtKB-UniRule"/>
</dbReference>
<evidence type="ECO:0000313" key="5">
    <source>
        <dbReference type="Proteomes" id="UP000198577"/>
    </source>
</evidence>
<comment type="catalytic activity">
    <reaction evidence="3">
        <text>chorismate = prephenate</text>
        <dbReference type="Rhea" id="RHEA:13897"/>
        <dbReference type="ChEBI" id="CHEBI:29748"/>
        <dbReference type="ChEBI" id="CHEBI:29934"/>
        <dbReference type="EC" id="5.4.99.5"/>
    </reaction>
</comment>
<accession>A0A1I5UBR6</accession>
<name>A0A1I5UBR6_9FIRM</name>
<feature type="binding site" evidence="2">
    <location>
        <position position="89"/>
    </location>
    <ligand>
        <name>prephenate</name>
        <dbReference type="ChEBI" id="CHEBI:29934"/>
    </ligand>
</feature>
<dbReference type="Gene3D" id="3.30.1330.40">
    <property type="entry name" value="RutC-like"/>
    <property type="match status" value="1"/>
</dbReference>
<evidence type="ECO:0000313" key="4">
    <source>
        <dbReference type="EMBL" id="SFP92407.1"/>
    </source>
</evidence>
<keyword evidence="2 3" id="KW-0028">Amino-acid biosynthesis</keyword>
<feature type="binding site" evidence="2">
    <location>
        <position position="7"/>
    </location>
    <ligand>
        <name>prephenate</name>
        <dbReference type="ChEBI" id="CHEBI:29934"/>
    </ligand>
</feature>
<dbReference type="STRING" id="937334.SAMN05444406_106114"/>
<dbReference type="CDD" id="cd02185">
    <property type="entry name" value="AroH"/>
    <property type="match status" value="1"/>
</dbReference>
<protein>
    <recommendedName>
        <fullName evidence="1 3">chorismate mutase</fullName>
        <ecNumber evidence="1 3">5.4.99.5</ecNumber>
    </recommendedName>
</protein>
<keyword evidence="2 3" id="KW-0057">Aromatic amino acid biosynthesis</keyword>
<dbReference type="PROSITE" id="PS51167">
    <property type="entry name" value="CHORISMATE_MUT_1"/>
    <property type="match status" value="1"/>
</dbReference>
<dbReference type="UniPathway" id="UPA00120">
    <property type="reaction ID" value="UER00203"/>
</dbReference>
<dbReference type="OrthoDB" id="9802232at2"/>
<evidence type="ECO:0000256" key="2">
    <source>
        <dbReference type="PIRSR" id="PIRSR005965-1"/>
    </source>
</evidence>
<evidence type="ECO:0000256" key="3">
    <source>
        <dbReference type="PROSITE-ProRule" id="PRU00514"/>
    </source>
</evidence>
<keyword evidence="3" id="KW-0413">Isomerase</keyword>
<proteinExistence type="predicted"/>
<dbReference type="GO" id="GO:0046417">
    <property type="term" value="P:chorismate metabolic process"/>
    <property type="evidence" value="ECO:0007669"/>
    <property type="project" value="TreeGrafter"/>
</dbReference>
<dbReference type="Pfam" id="PF07736">
    <property type="entry name" value="CM_1"/>
    <property type="match status" value="1"/>
</dbReference>
<reference evidence="4 5" key="1">
    <citation type="submission" date="2016-10" db="EMBL/GenBank/DDBJ databases">
        <authorList>
            <person name="de Groot N.N."/>
        </authorList>
    </citation>
    <scope>NUCLEOTIDE SEQUENCE [LARGE SCALE GENOMIC DNA]</scope>
    <source>
        <strain evidence="4 5">DSM 20678</strain>
    </source>
</reference>
<dbReference type="PANTHER" id="PTHR21164">
    <property type="entry name" value="CHORISMATE MUTASE"/>
    <property type="match status" value="1"/>
</dbReference>
<dbReference type="EMBL" id="FOXR01000006">
    <property type="protein sequence ID" value="SFP92407.1"/>
    <property type="molecule type" value="Genomic_DNA"/>
</dbReference>
<dbReference type="GO" id="GO:0004106">
    <property type="term" value="F:chorismate mutase activity"/>
    <property type="evidence" value="ECO:0007669"/>
    <property type="project" value="UniProtKB-UniRule"/>
</dbReference>
<gene>
    <name evidence="4" type="ORF">SAMN05444406_106114</name>
</gene>
<dbReference type="NCBIfam" id="TIGR01796">
    <property type="entry name" value="CM_mono_aroH"/>
    <property type="match status" value="1"/>
</dbReference>
<dbReference type="InterPro" id="IPR008243">
    <property type="entry name" value="Chorismate_mutase_AroH"/>
</dbReference>
<dbReference type="EC" id="5.4.99.5" evidence="1 3"/>
<dbReference type="RefSeq" id="WP_092282103.1">
    <property type="nucleotide sequence ID" value="NZ_FOXR01000006.1"/>
</dbReference>
<dbReference type="Proteomes" id="UP000198577">
    <property type="component" value="Unassembled WGS sequence"/>
</dbReference>
<dbReference type="SUPFAM" id="SSF55298">
    <property type="entry name" value="YjgF-like"/>
    <property type="match status" value="1"/>
</dbReference>
<dbReference type="PIRSF" id="PIRSF005965">
    <property type="entry name" value="Chor_mut_AroH"/>
    <property type="match status" value="1"/>
</dbReference>
<dbReference type="AlphaFoldDB" id="A0A1I5UBR6"/>